<dbReference type="SUPFAM" id="SSF49899">
    <property type="entry name" value="Concanavalin A-like lectins/glucanases"/>
    <property type="match status" value="1"/>
</dbReference>
<protein>
    <submittedName>
        <fullName evidence="3">Basement membrane-specific heparan sulfate proteoglycan core protein</fullName>
    </submittedName>
</protein>
<dbReference type="CDD" id="cd00110">
    <property type="entry name" value="LamG"/>
    <property type="match status" value="1"/>
</dbReference>
<gene>
    <name evidence="3" type="primary">HSPG2_12</name>
    <name evidence="3" type="ORF">OS493_036222</name>
</gene>
<keyword evidence="4" id="KW-1185">Reference proteome</keyword>
<organism evidence="3 4">
    <name type="scientific">Desmophyllum pertusum</name>
    <dbReference type="NCBI Taxonomy" id="174260"/>
    <lineage>
        <taxon>Eukaryota</taxon>
        <taxon>Metazoa</taxon>
        <taxon>Cnidaria</taxon>
        <taxon>Anthozoa</taxon>
        <taxon>Hexacorallia</taxon>
        <taxon>Scleractinia</taxon>
        <taxon>Caryophylliina</taxon>
        <taxon>Caryophylliidae</taxon>
        <taxon>Desmophyllum</taxon>
    </lineage>
</organism>
<dbReference type="AlphaFoldDB" id="A0A9W9Y7E5"/>
<accession>A0A9W9Y7E5</accession>
<dbReference type="EMBL" id="MU827836">
    <property type="protein sequence ID" value="KAJ7319456.1"/>
    <property type="molecule type" value="Genomic_DNA"/>
</dbReference>
<dbReference type="PROSITE" id="PS50025">
    <property type="entry name" value="LAM_G_DOMAIN"/>
    <property type="match status" value="1"/>
</dbReference>
<name>A0A9W9Y7E5_9CNID</name>
<feature type="domain" description="Laminin G" evidence="2">
    <location>
        <begin position="1"/>
        <end position="135"/>
    </location>
</feature>
<dbReference type="Gene3D" id="2.60.120.200">
    <property type="match status" value="1"/>
</dbReference>
<dbReference type="Pfam" id="PF00054">
    <property type="entry name" value="Laminin_G_1"/>
    <property type="match status" value="1"/>
</dbReference>
<dbReference type="Proteomes" id="UP001163046">
    <property type="component" value="Unassembled WGS sequence"/>
</dbReference>
<comment type="caution">
    <text evidence="1">Lacks conserved residue(s) required for the propagation of feature annotation.</text>
</comment>
<proteinExistence type="predicted"/>
<evidence type="ECO:0000313" key="4">
    <source>
        <dbReference type="Proteomes" id="UP001163046"/>
    </source>
</evidence>
<reference evidence="3" key="1">
    <citation type="submission" date="2023-01" db="EMBL/GenBank/DDBJ databases">
        <title>Genome assembly of the deep-sea coral Lophelia pertusa.</title>
        <authorList>
            <person name="Herrera S."/>
            <person name="Cordes E."/>
        </authorList>
    </citation>
    <scope>NUCLEOTIDE SEQUENCE</scope>
    <source>
        <strain evidence="3">USNM1676648</strain>
        <tissue evidence="3">Polyp</tissue>
    </source>
</reference>
<evidence type="ECO:0000313" key="3">
    <source>
        <dbReference type="EMBL" id="KAJ7319456.1"/>
    </source>
</evidence>
<comment type="caution">
    <text evidence="3">The sequence shown here is derived from an EMBL/GenBank/DDBJ whole genome shotgun (WGS) entry which is preliminary data.</text>
</comment>
<sequence length="147" mass="16063">MGLLNCDMTLVRALVRLRSNVTVSVNTWYTVKANRTAETGHLIVNDGSPVSVTSPGSAVALDVNSHFYLGGVRMLSYVNSKAVDNDPSSVQDFSGCIDHFEVNGNRYFQPSTGALEEEILPTVLITANMQRNIKCWCMPGDLHGERS</sequence>
<dbReference type="OrthoDB" id="5983569at2759"/>
<dbReference type="InterPro" id="IPR013320">
    <property type="entry name" value="ConA-like_dom_sf"/>
</dbReference>
<evidence type="ECO:0000256" key="1">
    <source>
        <dbReference type="PROSITE-ProRule" id="PRU00122"/>
    </source>
</evidence>
<dbReference type="InterPro" id="IPR001791">
    <property type="entry name" value="Laminin_G"/>
</dbReference>
<evidence type="ECO:0000259" key="2">
    <source>
        <dbReference type="PROSITE" id="PS50025"/>
    </source>
</evidence>